<evidence type="ECO:0000256" key="10">
    <source>
        <dbReference type="ARBA" id="ARBA00023303"/>
    </source>
</evidence>
<dbReference type="PANTHER" id="PTHR11690">
    <property type="entry name" value="AMILORIDE-SENSITIVE SODIUM CHANNEL-RELATED"/>
    <property type="match status" value="1"/>
</dbReference>
<keyword evidence="2 11" id="KW-0813">Transport</keyword>
<evidence type="ECO:0000256" key="12">
    <source>
        <dbReference type="SAM" id="Phobius"/>
    </source>
</evidence>
<keyword evidence="10 11" id="KW-0407">Ion channel</keyword>
<evidence type="ECO:0000256" key="3">
    <source>
        <dbReference type="ARBA" id="ARBA00022461"/>
    </source>
</evidence>
<evidence type="ECO:0000256" key="4">
    <source>
        <dbReference type="ARBA" id="ARBA00022692"/>
    </source>
</evidence>
<evidence type="ECO:0000256" key="2">
    <source>
        <dbReference type="ARBA" id="ARBA00022448"/>
    </source>
</evidence>
<evidence type="ECO:0000313" key="14">
    <source>
        <dbReference type="Proteomes" id="UP000663856"/>
    </source>
</evidence>
<name>A0A816SAR0_9BILA</name>
<evidence type="ECO:0000256" key="11">
    <source>
        <dbReference type="RuleBase" id="RU000679"/>
    </source>
</evidence>
<keyword evidence="3 11" id="KW-0894">Sodium channel</keyword>
<keyword evidence="8 12" id="KW-0472">Membrane</keyword>
<dbReference type="GO" id="GO:0015280">
    <property type="term" value="F:ligand-gated sodium channel activity"/>
    <property type="evidence" value="ECO:0007669"/>
    <property type="project" value="TreeGrafter"/>
</dbReference>
<evidence type="ECO:0000256" key="9">
    <source>
        <dbReference type="ARBA" id="ARBA00023201"/>
    </source>
</evidence>
<reference evidence="13" key="1">
    <citation type="submission" date="2021-02" db="EMBL/GenBank/DDBJ databases">
        <authorList>
            <person name="Nowell W R."/>
        </authorList>
    </citation>
    <scope>NUCLEOTIDE SEQUENCE</scope>
</reference>
<evidence type="ECO:0000256" key="7">
    <source>
        <dbReference type="ARBA" id="ARBA00023065"/>
    </source>
</evidence>
<keyword evidence="7 11" id="KW-0406">Ion transport</keyword>
<dbReference type="PANTHER" id="PTHR11690:SF227">
    <property type="entry name" value="AMILORIDE-SENSITIVE SODIUM CHANNEL"/>
    <property type="match status" value="1"/>
</dbReference>
<evidence type="ECO:0000256" key="6">
    <source>
        <dbReference type="ARBA" id="ARBA00023053"/>
    </source>
</evidence>
<keyword evidence="6" id="KW-0915">Sodium</keyword>
<evidence type="ECO:0000313" key="13">
    <source>
        <dbReference type="EMBL" id="CAF2083343.1"/>
    </source>
</evidence>
<dbReference type="Gene3D" id="1.10.287.770">
    <property type="entry name" value="YojJ-like"/>
    <property type="match status" value="1"/>
</dbReference>
<comment type="subcellular location">
    <subcellularLocation>
        <location evidence="1">Membrane</location>
        <topology evidence="1">Multi-pass membrane protein</topology>
    </subcellularLocation>
</comment>
<dbReference type="InterPro" id="IPR001873">
    <property type="entry name" value="ENaC"/>
</dbReference>
<dbReference type="Proteomes" id="UP000663856">
    <property type="component" value="Unassembled WGS sequence"/>
</dbReference>
<comment type="caution">
    <text evidence="13">The sequence shown here is derived from an EMBL/GenBank/DDBJ whole genome shotgun (WGS) entry which is preliminary data.</text>
</comment>
<dbReference type="GO" id="GO:0005886">
    <property type="term" value="C:plasma membrane"/>
    <property type="evidence" value="ECO:0007669"/>
    <property type="project" value="TreeGrafter"/>
</dbReference>
<dbReference type="Pfam" id="PF00858">
    <property type="entry name" value="ASC"/>
    <property type="match status" value="1"/>
</dbReference>
<dbReference type="Gene3D" id="2.60.470.10">
    <property type="entry name" value="Acid-sensing ion channels like domains"/>
    <property type="match status" value="1"/>
</dbReference>
<proteinExistence type="inferred from homology"/>
<keyword evidence="5 12" id="KW-1133">Transmembrane helix</keyword>
<dbReference type="PRINTS" id="PR01078">
    <property type="entry name" value="AMINACHANNEL"/>
</dbReference>
<evidence type="ECO:0000256" key="5">
    <source>
        <dbReference type="ARBA" id="ARBA00022989"/>
    </source>
</evidence>
<keyword evidence="9 11" id="KW-0739">Sodium transport</keyword>
<accession>A0A816SAR0</accession>
<sequence length="512" mass="59184">MYNDTIFVISNKTDKRRERVVRRRSIVRQFALNTSTHGITGIARSESMHNRIFWSTSFVVFTGITIFFVTQEIPKYFESSTQTSVDIVNEWPQHFTAFTICNLAPVRYDLFVQSFSNYTATLNITNANDKNSMSLQQIKPMGDFFQMKINRNESLDEFFFPLSSMLMTCVFNGRACSVVNFTSFSSSSYGFCYTFNAKLKNINSVHYSDEYGGPGLLNLGFYVHSHQYVPYIREGVGMIAMLHDNAQLPMIDSAGMALATGFKHRITYTKKIISYLRSPYSTCDDKILPMMQTMFDNYQSTEYGYTEDICYELCTQINSFQYRYKHCGCIDPLQWNARWVFLPETEQMILAPLCNISNKCYPEEAYVFLTSSSLLEKHCSYCPQQCFITDFSIKNSLWKTPPAWLVDDIKRFAENSKIPLPHDWLTNWRSHIDASYLSIELVHESTRIENYTQTATLTAVGVLSNVGGQTGLWIGVSFLSLIELAEMLYRLTRQQYHTMRRNCNRTNDESKI</sequence>
<gene>
    <name evidence="13" type="ORF">WKI299_LOCUS16629</name>
</gene>
<comment type="similarity">
    <text evidence="11">Belongs to the amiloride-sensitive sodium channel (TC 1.A.6) family.</text>
</comment>
<organism evidence="13 14">
    <name type="scientific">Rotaria magnacalcarata</name>
    <dbReference type="NCBI Taxonomy" id="392030"/>
    <lineage>
        <taxon>Eukaryota</taxon>
        <taxon>Metazoa</taxon>
        <taxon>Spiralia</taxon>
        <taxon>Gnathifera</taxon>
        <taxon>Rotifera</taxon>
        <taxon>Eurotatoria</taxon>
        <taxon>Bdelloidea</taxon>
        <taxon>Philodinida</taxon>
        <taxon>Philodinidae</taxon>
        <taxon>Rotaria</taxon>
    </lineage>
</organism>
<protein>
    <submittedName>
        <fullName evidence="13">Uncharacterized protein</fullName>
    </submittedName>
</protein>
<evidence type="ECO:0000256" key="8">
    <source>
        <dbReference type="ARBA" id="ARBA00023136"/>
    </source>
</evidence>
<keyword evidence="4 11" id="KW-0812">Transmembrane</keyword>
<feature type="transmembrane region" description="Helical" evidence="12">
    <location>
        <begin position="52"/>
        <end position="70"/>
    </location>
</feature>
<dbReference type="AlphaFoldDB" id="A0A816SAR0"/>
<evidence type="ECO:0000256" key="1">
    <source>
        <dbReference type="ARBA" id="ARBA00004141"/>
    </source>
</evidence>
<dbReference type="EMBL" id="CAJNRF010006654">
    <property type="protein sequence ID" value="CAF2083343.1"/>
    <property type="molecule type" value="Genomic_DNA"/>
</dbReference>